<dbReference type="PROSITE" id="PS00194">
    <property type="entry name" value="THIOREDOXIN_1"/>
    <property type="match status" value="1"/>
</dbReference>
<evidence type="ECO:0000313" key="3">
    <source>
        <dbReference type="EnsemblMetazoa" id="XP_003725777"/>
    </source>
</evidence>
<dbReference type="CDD" id="cd03006">
    <property type="entry name" value="PDI_a_EFP1_N"/>
    <property type="match status" value="1"/>
</dbReference>
<dbReference type="CDD" id="cd02995">
    <property type="entry name" value="PDI_a_PDI_a'_C"/>
    <property type="match status" value="1"/>
</dbReference>
<reference evidence="4" key="1">
    <citation type="submission" date="2015-02" db="EMBL/GenBank/DDBJ databases">
        <title>Genome sequencing for Strongylocentrotus purpuratus.</title>
        <authorList>
            <person name="Murali S."/>
            <person name="Liu Y."/>
            <person name="Vee V."/>
            <person name="English A."/>
            <person name="Wang M."/>
            <person name="Skinner E."/>
            <person name="Han Y."/>
            <person name="Muzny D.M."/>
            <person name="Worley K.C."/>
            <person name="Gibbs R.A."/>
        </authorList>
    </citation>
    <scope>NUCLEOTIDE SEQUENCE</scope>
</reference>
<dbReference type="InterPro" id="IPR036249">
    <property type="entry name" value="Thioredoxin-like_sf"/>
</dbReference>
<evidence type="ECO:0000313" key="4">
    <source>
        <dbReference type="Proteomes" id="UP000007110"/>
    </source>
</evidence>
<feature type="domain" description="Thioredoxin" evidence="2">
    <location>
        <begin position="670"/>
        <end position="800"/>
    </location>
</feature>
<sequence length="800" mass="90611">MVKGLDWFRNKWMLLKEIMARNPELLSLFFALVLSGIVSHLDNPKGSKATPYVIPIPPKIFDHESPVIEFTTGDMTAVRNVIASTGAEVWIIMYYAHWDAYSLETAKEFERTAEKMSDQVLFMAVNCWYPYGACRHKVTVPYFPILFTHRDSREGIQYTGLQRAPEMVDHLKRVCSPLKVVQDLESLRLLRAQHDAVALAYFSFEGTLAPQGLASYQWAAMQHLEKDPVQPTPFAIITNKQLARTLGLTNSMNITLLRNFNVSLYYPSSREFKAKPIVEFVTTHRESMVQWIAPPGLKSTILSSHIFTRPTIIVFTPHRHDQVFANHFMMLREATLEYYNCANSSYILTLQKAIREERKKYASQSSDPGSSRVTTPNEECMDDVSSRESDCCQTLASRGRIESISRARGNVCEICETFSQPLQPSSDPCTYLTLSSGSSLLMDVTNGVTASSNACLYLSNFYSPFSHYRLCCQDVDLLTCDLCPTFHSSVHKHSLSSGSMHSHGTRTFESHLAPEHKACDCSKKYQRLSGDPLDSFTVVDSQTASSSEDDDKQSCHTKSSRTTVYNNQENEFDATSESLQKKFEHLGCRTNRTLVFRAMRSEYFWQMADRLGIKPQSQHKNSSVGVAIIDIQSETHHILPLDESGLSLQLLKQFIVNYTESLLSRHRHSTSPSSTSTSNSRCTKASDSICITEVADDTYEDMVLNTAKDVLLLYYAPWCGACLRIQHLYLQLASLFRSHDSLRIARINGDLNDLHWHLLTPAYPTILFFPGRDKARSVRFPEESAITLPNLVDFVLKHSR</sequence>
<dbReference type="InterPro" id="IPR052792">
    <property type="entry name" value="Thioredoxin_dom-contain_11"/>
</dbReference>
<dbReference type="Gene3D" id="3.40.30.10">
    <property type="entry name" value="Glutaredoxin"/>
    <property type="match status" value="2"/>
</dbReference>
<evidence type="ECO:0000259" key="2">
    <source>
        <dbReference type="PROSITE" id="PS51352"/>
    </source>
</evidence>
<dbReference type="InParanoid" id="A0A7M7GGU1"/>
<reference evidence="3" key="2">
    <citation type="submission" date="2021-01" db="UniProtKB">
        <authorList>
            <consortium name="EnsemblMetazoa"/>
        </authorList>
    </citation>
    <scope>IDENTIFICATION</scope>
</reference>
<feature type="region of interest" description="Disordered" evidence="1">
    <location>
        <begin position="539"/>
        <end position="560"/>
    </location>
</feature>
<dbReference type="AlphaFoldDB" id="A0A7M7GGU1"/>
<dbReference type="CTD" id="51061"/>
<dbReference type="OMA" id="VIYLYHQ"/>
<dbReference type="PANTHER" id="PTHR46497">
    <property type="entry name" value="THIOREDOXIN DOMAIN-CONTAINING PROTEIN 11"/>
    <property type="match status" value="1"/>
</dbReference>
<dbReference type="SUPFAM" id="SSF52833">
    <property type="entry name" value="Thioredoxin-like"/>
    <property type="match status" value="2"/>
</dbReference>
<dbReference type="EnsemblMetazoa" id="XM_003725729">
    <property type="protein sequence ID" value="XP_003725777"/>
    <property type="gene ID" value="LOC100888501"/>
</dbReference>
<protein>
    <recommendedName>
        <fullName evidence="2">Thioredoxin domain-containing protein</fullName>
    </recommendedName>
</protein>
<dbReference type="PANTHER" id="PTHR46497:SF1">
    <property type="entry name" value="THIOREDOXIN DOMAIN-CONTAINING PROTEIN 11"/>
    <property type="match status" value="1"/>
</dbReference>
<dbReference type="RefSeq" id="XP_003725777.2">
    <property type="nucleotide sequence ID" value="XM_003725729.3"/>
</dbReference>
<dbReference type="Pfam" id="PF00085">
    <property type="entry name" value="Thioredoxin"/>
    <property type="match status" value="1"/>
</dbReference>
<proteinExistence type="predicted"/>
<dbReference type="FunCoup" id="A0A7M7GGU1">
    <property type="interactions" value="1528"/>
</dbReference>
<keyword evidence="4" id="KW-1185">Reference proteome</keyword>
<dbReference type="PROSITE" id="PS51352">
    <property type="entry name" value="THIOREDOXIN_2"/>
    <property type="match status" value="1"/>
</dbReference>
<accession>A0A7M7GGU1</accession>
<dbReference type="KEGG" id="spu:100888501"/>
<dbReference type="InterPro" id="IPR013766">
    <property type="entry name" value="Thioredoxin_domain"/>
</dbReference>
<organism evidence="3 4">
    <name type="scientific">Strongylocentrotus purpuratus</name>
    <name type="common">Purple sea urchin</name>
    <dbReference type="NCBI Taxonomy" id="7668"/>
    <lineage>
        <taxon>Eukaryota</taxon>
        <taxon>Metazoa</taxon>
        <taxon>Echinodermata</taxon>
        <taxon>Eleutherozoa</taxon>
        <taxon>Echinozoa</taxon>
        <taxon>Echinoidea</taxon>
        <taxon>Euechinoidea</taxon>
        <taxon>Echinacea</taxon>
        <taxon>Camarodonta</taxon>
        <taxon>Echinidea</taxon>
        <taxon>Strongylocentrotidae</taxon>
        <taxon>Strongylocentrotus</taxon>
    </lineage>
</organism>
<name>A0A7M7GGU1_STRPU</name>
<evidence type="ECO:0000256" key="1">
    <source>
        <dbReference type="SAM" id="MobiDB-lite"/>
    </source>
</evidence>
<dbReference type="OrthoDB" id="1910803at2759"/>
<dbReference type="GeneID" id="100888501"/>
<dbReference type="Proteomes" id="UP000007110">
    <property type="component" value="Unassembled WGS sequence"/>
</dbReference>
<dbReference type="InterPro" id="IPR017937">
    <property type="entry name" value="Thioredoxin_CS"/>
</dbReference>